<dbReference type="PRINTS" id="PR01181">
    <property type="entry name" value="DAPDCRBXLASE"/>
</dbReference>
<feature type="binding site" evidence="5">
    <location>
        <position position="294"/>
    </location>
    <ligand>
        <name>substrate</name>
    </ligand>
</feature>
<feature type="domain" description="Orn/DAP/Arg decarboxylase 2 C-terminal" evidence="9">
    <location>
        <begin position="34"/>
        <end position="389"/>
    </location>
</feature>
<feature type="domain" description="Orn/DAP/Arg decarboxylase 2 N-terminal" evidence="10">
    <location>
        <begin position="41"/>
        <end position="297"/>
    </location>
</feature>
<dbReference type="InterPro" id="IPR022644">
    <property type="entry name" value="De-COase2_N"/>
</dbReference>
<keyword evidence="4 5" id="KW-0456">Lyase</keyword>
<protein>
    <recommendedName>
        <fullName evidence="5 6">Diaminopimelate decarboxylase</fullName>
        <shortName evidence="5">DAP decarboxylase</shortName>
        <shortName evidence="5">DAPDC</shortName>
        <ecNumber evidence="5 6">4.1.1.20</ecNumber>
    </recommendedName>
</protein>
<dbReference type="SUPFAM" id="SSF50621">
    <property type="entry name" value="Alanine racemase C-terminal domain-like"/>
    <property type="match status" value="1"/>
</dbReference>
<keyword evidence="5 8" id="KW-0457">Lysine biosynthesis</keyword>
<comment type="catalytic activity">
    <reaction evidence="5 8">
        <text>meso-2,6-diaminopimelate + H(+) = L-lysine + CO2</text>
        <dbReference type="Rhea" id="RHEA:15101"/>
        <dbReference type="ChEBI" id="CHEBI:15378"/>
        <dbReference type="ChEBI" id="CHEBI:16526"/>
        <dbReference type="ChEBI" id="CHEBI:32551"/>
        <dbReference type="ChEBI" id="CHEBI:57791"/>
        <dbReference type="EC" id="4.1.1.20"/>
    </reaction>
</comment>
<dbReference type="GO" id="GO:0030170">
    <property type="term" value="F:pyridoxal phosphate binding"/>
    <property type="evidence" value="ECO:0007669"/>
    <property type="project" value="UniProtKB-UniRule"/>
</dbReference>
<evidence type="ECO:0000259" key="9">
    <source>
        <dbReference type="Pfam" id="PF00278"/>
    </source>
</evidence>
<comment type="similarity">
    <text evidence="5">Belongs to the Orn/Lys/Arg decarboxylase class-II family. LysA subfamily.</text>
</comment>
<dbReference type="PRINTS" id="PR01179">
    <property type="entry name" value="ODADCRBXLASE"/>
</dbReference>
<organism evidence="11 12">
    <name type="scientific">Feifania hominis</name>
    <dbReference type="NCBI Taxonomy" id="2763660"/>
    <lineage>
        <taxon>Bacteria</taxon>
        <taxon>Bacillati</taxon>
        <taxon>Bacillota</taxon>
        <taxon>Clostridia</taxon>
        <taxon>Eubacteriales</taxon>
        <taxon>Feifaniaceae</taxon>
        <taxon>Feifania</taxon>
    </lineage>
</organism>
<dbReference type="EC" id="4.1.1.20" evidence="5 6"/>
<feature type="modified residue" description="N6-(pyridoxal phosphate)lysine" evidence="5 7">
    <location>
        <position position="67"/>
    </location>
</feature>
<dbReference type="PANTHER" id="PTHR43727">
    <property type="entry name" value="DIAMINOPIMELATE DECARBOXYLASE"/>
    <property type="match status" value="1"/>
</dbReference>
<evidence type="ECO:0000313" key="11">
    <source>
        <dbReference type="EMBL" id="MBC8535596.1"/>
    </source>
</evidence>
<comment type="pathway">
    <text evidence="5 8">Amino-acid biosynthesis; L-lysine biosynthesis via DAP pathway; L-lysine from DL-2,6-diaminopimelate: step 1/1.</text>
</comment>
<comment type="function">
    <text evidence="5">Specifically catalyzes the decarboxylation of meso-diaminopimelate (meso-DAP) to L-lysine.</text>
</comment>
<feature type="binding site" evidence="5">
    <location>
        <position position="249"/>
    </location>
    <ligand>
        <name>pyridoxal 5'-phosphate</name>
        <dbReference type="ChEBI" id="CHEBI:597326"/>
    </ligand>
</feature>
<comment type="subunit">
    <text evidence="5">Homodimer.</text>
</comment>
<gene>
    <name evidence="5 11" type="primary">lysA</name>
    <name evidence="11" type="ORF">H8695_02675</name>
</gene>
<comment type="caution">
    <text evidence="11">The sequence shown here is derived from an EMBL/GenBank/DDBJ whole genome shotgun (WGS) entry which is preliminary data.</text>
</comment>
<dbReference type="InterPro" id="IPR002986">
    <property type="entry name" value="DAP_deCOOHase_LysA"/>
</dbReference>
<dbReference type="NCBIfam" id="TIGR01048">
    <property type="entry name" value="lysA"/>
    <property type="match status" value="1"/>
</dbReference>
<evidence type="ECO:0000256" key="8">
    <source>
        <dbReference type="RuleBase" id="RU003738"/>
    </source>
</evidence>
<dbReference type="AlphaFoldDB" id="A0A926HUI6"/>
<dbReference type="InterPro" id="IPR000183">
    <property type="entry name" value="Orn/DAP/Arg_de-COase"/>
</dbReference>
<dbReference type="Gene3D" id="3.20.20.10">
    <property type="entry name" value="Alanine racemase"/>
    <property type="match status" value="1"/>
</dbReference>
<dbReference type="PANTHER" id="PTHR43727:SF2">
    <property type="entry name" value="GROUP IV DECARBOXYLASE"/>
    <property type="match status" value="1"/>
</dbReference>
<dbReference type="Pfam" id="PF00278">
    <property type="entry name" value="Orn_DAP_Arg_deC"/>
    <property type="match status" value="1"/>
</dbReference>
<evidence type="ECO:0000256" key="5">
    <source>
        <dbReference type="HAMAP-Rule" id="MF_02120"/>
    </source>
</evidence>
<keyword evidence="2 5" id="KW-0210">Decarboxylase</keyword>
<feature type="binding site" evidence="5">
    <location>
        <position position="331"/>
    </location>
    <ligand>
        <name>substrate</name>
    </ligand>
</feature>
<comment type="cofactor">
    <cofactor evidence="1 5 7 8">
        <name>pyridoxal 5'-phosphate</name>
        <dbReference type="ChEBI" id="CHEBI:597326"/>
    </cofactor>
</comment>
<sequence>MFVSKNLGVNEKNHLTIGGVDAVELAEQYGTPLYVMDEDLIRENCRLYRDSVQEFYGGHGRVLYASKAFCCKAICKVVSEEGLGVDVVSAGELHTALSAGVPAEHICFHGNNKPADEIEFGILSGVGRFVVDNPDELALLDSLAGKAGRRVKILLRITPGTDAHTHDFIKTGQIDSKFGMAIENGLAMEFTKAAYRMKNLDVCGIHCHIGSQIFELEPFTYTARVMLSFMADVRRECGETMSELNLGGGFGIKYVEGDQPVAYHRYLEQVAKEIDAVCAELDFPRPFIYLEPGRSIVGSAGVTLYTVGSVKEIPGIRTYVSVDGGMTDNPRYALYQAKYEVLVANRAGDDADWRVTVAGRCCESGDLIGENLPIQQVNSGDYLAVLATGAYNYSMSSNYNRVQKPAVVFLKGGKSRVAVRRESLDDILKNDLI</sequence>
<dbReference type="EMBL" id="JACRSP010000001">
    <property type="protein sequence ID" value="MBC8535596.1"/>
    <property type="molecule type" value="Genomic_DNA"/>
</dbReference>
<accession>A0A926HUI6</accession>
<dbReference type="PROSITE" id="PS00879">
    <property type="entry name" value="ODR_DC_2_2"/>
    <property type="match status" value="1"/>
</dbReference>
<dbReference type="InterPro" id="IPR009006">
    <property type="entry name" value="Ala_racemase/Decarboxylase_C"/>
</dbReference>
<dbReference type="SUPFAM" id="SSF51419">
    <property type="entry name" value="PLP-binding barrel"/>
    <property type="match status" value="1"/>
</dbReference>
<name>A0A926HUI6_9FIRM</name>
<keyword evidence="12" id="KW-1185">Reference proteome</keyword>
<evidence type="ECO:0000313" key="12">
    <source>
        <dbReference type="Proteomes" id="UP000620366"/>
    </source>
</evidence>
<feature type="binding site" evidence="5">
    <location>
        <position position="335"/>
    </location>
    <ligand>
        <name>substrate</name>
    </ligand>
</feature>
<dbReference type="HAMAP" id="MF_02120">
    <property type="entry name" value="LysA"/>
    <property type="match status" value="1"/>
</dbReference>
<feature type="binding site" evidence="5">
    <location>
        <begin position="291"/>
        <end position="294"/>
    </location>
    <ligand>
        <name>pyridoxal 5'-phosphate</name>
        <dbReference type="ChEBI" id="CHEBI:597326"/>
    </ligand>
</feature>
<evidence type="ECO:0000256" key="2">
    <source>
        <dbReference type="ARBA" id="ARBA00022793"/>
    </source>
</evidence>
<keyword evidence="5" id="KW-0028">Amino-acid biosynthesis</keyword>
<feature type="active site" description="Proton donor" evidence="7">
    <location>
        <position position="362"/>
    </location>
</feature>
<dbReference type="CDD" id="cd06828">
    <property type="entry name" value="PLPDE_III_DapDC"/>
    <property type="match status" value="1"/>
</dbReference>
<evidence type="ECO:0000256" key="6">
    <source>
        <dbReference type="NCBIfam" id="TIGR01048"/>
    </source>
</evidence>
<dbReference type="Proteomes" id="UP000620366">
    <property type="component" value="Unassembled WGS sequence"/>
</dbReference>
<evidence type="ECO:0000256" key="1">
    <source>
        <dbReference type="ARBA" id="ARBA00001933"/>
    </source>
</evidence>
<evidence type="ECO:0000256" key="4">
    <source>
        <dbReference type="ARBA" id="ARBA00023239"/>
    </source>
</evidence>
<feature type="binding site" evidence="5">
    <location>
        <position position="391"/>
    </location>
    <ligand>
        <name>substrate</name>
    </ligand>
</feature>
<dbReference type="Pfam" id="PF02784">
    <property type="entry name" value="Orn_Arg_deC_N"/>
    <property type="match status" value="1"/>
</dbReference>
<dbReference type="RefSeq" id="WP_249299326.1">
    <property type="nucleotide sequence ID" value="NZ_JACRSP010000001.1"/>
</dbReference>
<dbReference type="FunFam" id="3.20.20.10:FF:000003">
    <property type="entry name" value="Diaminopimelate decarboxylase"/>
    <property type="match status" value="1"/>
</dbReference>
<dbReference type="InterPro" id="IPR022657">
    <property type="entry name" value="De-COase2_CS"/>
</dbReference>
<dbReference type="GO" id="GO:0008836">
    <property type="term" value="F:diaminopimelate decarboxylase activity"/>
    <property type="evidence" value="ECO:0007669"/>
    <property type="project" value="UniProtKB-UniRule"/>
</dbReference>
<dbReference type="InterPro" id="IPR022643">
    <property type="entry name" value="De-COase2_C"/>
</dbReference>
<feature type="binding site" evidence="5">
    <location>
        <position position="391"/>
    </location>
    <ligand>
        <name>pyridoxal 5'-phosphate</name>
        <dbReference type="ChEBI" id="CHEBI:597326"/>
    </ligand>
</feature>
<dbReference type="Gene3D" id="2.40.37.10">
    <property type="entry name" value="Lyase, Ornithine Decarboxylase, Chain A, domain 1"/>
    <property type="match status" value="1"/>
</dbReference>
<dbReference type="InterPro" id="IPR029066">
    <property type="entry name" value="PLP-binding_barrel"/>
</dbReference>
<evidence type="ECO:0000259" key="10">
    <source>
        <dbReference type="Pfam" id="PF02784"/>
    </source>
</evidence>
<evidence type="ECO:0000256" key="3">
    <source>
        <dbReference type="ARBA" id="ARBA00022898"/>
    </source>
</evidence>
<dbReference type="GO" id="GO:0009089">
    <property type="term" value="P:lysine biosynthetic process via diaminopimelate"/>
    <property type="evidence" value="ECO:0007669"/>
    <property type="project" value="UniProtKB-UniRule"/>
</dbReference>
<proteinExistence type="inferred from homology"/>
<evidence type="ECO:0000256" key="7">
    <source>
        <dbReference type="PIRSR" id="PIRSR600183-50"/>
    </source>
</evidence>
<reference evidence="11" key="1">
    <citation type="submission" date="2020-08" db="EMBL/GenBank/DDBJ databases">
        <title>Genome public.</title>
        <authorList>
            <person name="Liu C."/>
            <person name="Sun Q."/>
        </authorList>
    </citation>
    <scope>NUCLEOTIDE SEQUENCE</scope>
    <source>
        <strain evidence="11">BX7</strain>
    </source>
</reference>
<keyword evidence="3 5" id="KW-0663">Pyridoxal phosphate</keyword>
<feature type="binding site" evidence="5">
    <location>
        <position position="363"/>
    </location>
    <ligand>
        <name>substrate</name>
    </ligand>
</feature>